<dbReference type="EMBL" id="KQ459054">
    <property type="protein sequence ID" value="KPJ03898.1"/>
    <property type="molecule type" value="Genomic_DNA"/>
</dbReference>
<accession>A0A194QED3</accession>
<dbReference type="AlphaFoldDB" id="A0A194QED3"/>
<gene>
    <name evidence="2" type="ORF">RR46_01850</name>
</gene>
<evidence type="ECO:0000256" key="1">
    <source>
        <dbReference type="SAM" id="SignalP"/>
    </source>
</evidence>
<feature type="chain" id="PRO_5008264291" evidence="1">
    <location>
        <begin position="30"/>
        <end position="71"/>
    </location>
</feature>
<organism evidence="2 3">
    <name type="scientific">Papilio xuthus</name>
    <name type="common">Asian swallowtail butterfly</name>
    <dbReference type="NCBI Taxonomy" id="66420"/>
    <lineage>
        <taxon>Eukaryota</taxon>
        <taxon>Metazoa</taxon>
        <taxon>Ecdysozoa</taxon>
        <taxon>Arthropoda</taxon>
        <taxon>Hexapoda</taxon>
        <taxon>Insecta</taxon>
        <taxon>Pterygota</taxon>
        <taxon>Neoptera</taxon>
        <taxon>Endopterygota</taxon>
        <taxon>Lepidoptera</taxon>
        <taxon>Glossata</taxon>
        <taxon>Ditrysia</taxon>
        <taxon>Papilionoidea</taxon>
        <taxon>Papilionidae</taxon>
        <taxon>Papilioninae</taxon>
        <taxon>Papilio</taxon>
    </lineage>
</organism>
<sequence>MLQNTVQKVAVMLLMIGLIIPCHLQESAAGPCVHVASYNGAAEGTRGGLDRRLPLANIAYPSPDLLQPILT</sequence>
<evidence type="ECO:0000313" key="2">
    <source>
        <dbReference type="EMBL" id="KPJ03898.1"/>
    </source>
</evidence>
<protein>
    <submittedName>
        <fullName evidence="2">Uncharacterized protein</fullName>
    </submittedName>
</protein>
<reference evidence="2 3" key="1">
    <citation type="journal article" date="2015" name="Nat. Commun.">
        <title>Outbred genome sequencing and CRISPR/Cas9 gene editing in butterflies.</title>
        <authorList>
            <person name="Li X."/>
            <person name="Fan D."/>
            <person name="Zhang W."/>
            <person name="Liu G."/>
            <person name="Zhang L."/>
            <person name="Zhao L."/>
            <person name="Fang X."/>
            <person name="Chen L."/>
            <person name="Dong Y."/>
            <person name="Chen Y."/>
            <person name="Ding Y."/>
            <person name="Zhao R."/>
            <person name="Feng M."/>
            <person name="Zhu Y."/>
            <person name="Feng Y."/>
            <person name="Jiang X."/>
            <person name="Zhu D."/>
            <person name="Xiang H."/>
            <person name="Feng X."/>
            <person name="Li S."/>
            <person name="Wang J."/>
            <person name="Zhang G."/>
            <person name="Kronforst M.R."/>
            <person name="Wang W."/>
        </authorList>
    </citation>
    <scope>NUCLEOTIDE SEQUENCE [LARGE SCALE GENOMIC DNA]</scope>
    <source>
        <strain evidence="2">Ya'a_city_454_Px</strain>
        <tissue evidence="2">Whole body</tissue>
    </source>
</reference>
<dbReference type="Proteomes" id="UP000053268">
    <property type="component" value="Unassembled WGS sequence"/>
</dbReference>
<proteinExistence type="predicted"/>
<feature type="signal peptide" evidence="1">
    <location>
        <begin position="1"/>
        <end position="29"/>
    </location>
</feature>
<keyword evidence="1" id="KW-0732">Signal</keyword>
<keyword evidence="3" id="KW-1185">Reference proteome</keyword>
<evidence type="ECO:0000313" key="3">
    <source>
        <dbReference type="Proteomes" id="UP000053268"/>
    </source>
</evidence>
<name>A0A194QED3_PAPXU</name>